<dbReference type="SMART" id="SM00382">
    <property type="entry name" value="AAA"/>
    <property type="match status" value="1"/>
</dbReference>
<dbReference type="PROSITE" id="PS50929">
    <property type="entry name" value="ABC_TM1F"/>
    <property type="match status" value="1"/>
</dbReference>
<dbReference type="InterPro" id="IPR039421">
    <property type="entry name" value="Type_1_exporter"/>
</dbReference>
<evidence type="ECO:0000259" key="8">
    <source>
        <dbReference type="PROSITE" id="PS50893"/>
    </source>
</evidence>
<dbReference type="PROSITE" id="PS50893">
    <property type="entry name" value="ABC_TRANSPORTER_2"/>
    <property type="match status" value="1"/>
</dbReference>
<dbReference type="SUPFAM" id="SSF52540">
    <property type="entry name" value="P-loop containing nucleoside triphosphate hydrolases"/>
    <property type="match status" value="1"/>
</dbReference>
<dbReference type="InterPro" id="IPR003593">
    <property type="entry name" value="AAA+_ATPase"/>
</dbReference>
<keyword evidence="6 7" id="KW-0472">Membrane</keyword>
<dbReference type="Gene3D" id="1.20.1560.10">
    <property type="entry name" value="ABC transporter type 1, transmembrane domain"/>
    <property type="match status" value="1"/>
</dbReference>
<evidence type="ECO:0000313" key="11">
    <source>
        <dbReference type="Proteomes" id="UP000070467"/>
    </source>
</evidence>
<feature type="transmembrane region" description="Helical" evidence="7">
    <location>
        <begin position="156"/>
        <end position="175"/>
    </location>
</feature>
<feature type="domain" description="ABC transmembrane type-1" evidence="9">
    <location>
        <begin position="23"/>
        <end position="282"/>
    </location>
</feature>
<organism evidence="10 11">
    <name type="scientific">Gemelliphila asaccharolytica</name>
    <dbReference type="NCBI Taxonomy" id="502393"/>
    <lineage>
        <taxon>Bacteria</taxon>
        <taxon>Bacillati</taxon>
        <taxon>Bacillota</taxon>
        <taxon>Bacilli</taxon>
        <taxon>Bacillales</taxon>
        <taxon>Gemellaceae</taxon>
        <taxon>Gemelliphila</taxon>
    </lineage>
</organism>
<keyword evidence="4 10" id="KW-0067">ATP-binding</keyword>
<evidence type="ECO:0000256" key="2">
    <source>
        <dbReference type="ARBA" id="ARBA00022692"/>
    </source>
</evidence>
<protein>
    <submittedName>
        <fullName evidence="10">ABC transporter, ATP-binding protein</fullName>
    </submittedName>
</protein>
<dbReference type="Proteomes" id="UP000070467">
    <property type="component" value="Unassembled WGS sequence"/>
</dbReference>
<dbReference type="RefSeq" id="WP_066130863.1">
    <property type="nucleotide sequence ID" value="NZ_KQ959904.1"/>
</dbReference>
<evidence type="ECO:0000256" key="7">
    <source>
        <dbReference type="SAM" id="Phobius"/>
    </source>
</evidence>
<evidence type="ECO:0000256" key="6">
    <source>
        <dbReference type="ARBA" id="ARBA00023136"/>
    </source>
</evidence>
<feature type="domain" description="ABC transporter" evidence="8">
    <location>
        <begin position="325"/>
        <end position="531"/>
    </location>
</feature>
<feature type="transmembrane region" description="Helical" evidence="7">
    <location>
        <begin position="21"/>
        <end position="47"/>
    </location>
</feature>
<evidence type="ECO:0000256" key="5">
    <source>
        <dbReference type="ARBA" id="ARBA00022989"/>
    </source>
</evidence>
<evidence type="ECO:0000256" key="4">
    <source>
        <dbReference type="ARBA" id="ARBA00022840"/>
    </source>
</evidence>
<dbReference type="PANTHER" id="PTHR24221:SF654">
    <property type="entry name" value="ATP-BINDING CASSETTE SUB-FAMILY B MEMBER 6"/>
    <property type="match status" value="1"/>
</dbReference>
<dbReference type="InterPro" id="IPR036640">
    <property type="entry name" value="ABC1_TM_sf"/>
</dbReference>
<feature type="transmembrane region" description="Helical" evidence="7">
    <location>
        <begin position="269"/>
        <end position="288"/>
    </location>
</feature>
<dbReference type="GO" id="GO:0005524">
    <property type="term" value="F:ATP binding"/>
    <property type="evidence" value="ECO:0007669"/>
    <property type="project" value="UniProtKB-KW"/>
</dbReference>
<evidence type="ECO:0000313" key="10">
    <source>
        <dbReference type="EMBL" id="KXB56291.1"/>
    </source>
</evidence>
<accession>A0ABR5TKM8</accession>
<dbReference type="CDD" id="cd03228">
    <property type="entry name" value="ABCC_MRP_Like"/>
    <property type="match status" value="1"/>
</dbReference>
<proteinExistence type="predicted"/>
<name>A0ABR5TKM8_9BACL</name>
<evidence type="ECO:0000256" key="1">
    <source>
        <dbReference type="ARBA" id="ARBA00004651"/>
    </source>
</evidence>
<feature type="transmembrane region" description="Helical" evidence="7">
    <location>
        <begin position="243"/>
        <end position="263"/>
    </location>
</feature>
<dbReference type="Gene3D" id="3.40.50.300">
    <property type="entry name" value="P-loop containing nucleotide triphosphate hydrolases"/>
    <property type="match status" value="1"/>
</dbReference>
<dbReference type="InterPro" id="IPR003439">
    <property type="entry name" value="ABC_transporter-like_ATP-bd"/>
</dbReference>
<evidence type="ECO:0000259" key="9">
    <source>
        <dbReference type="PROSITE" id="PS50929"/>
    </source>
</evidence>
<feature type="transmembrane region" description="Helical" evidence="7">
    <location>
        <begin position="126"/>
        <end position="150"/>
    </location>
</feature>
<sequence>MTKLKDLKNLIKIVNELKKPLSLATIFGALGHLSVVFFTLFLTLVFLEKGLTIYIFLILAFVLSFFKGFFAYVEQLLNHYVAFKVLHILRIKVIEKLKKVSLKNFFKNNSGDYMTMITTDIEILEVFYAHTITPFFIFLIQTVVISIFIGIFSIKLALITFVIYLIIGIAYPLLFKEKGQIYGDNYRKEVKNLANDSSEEAYSIFEAIQYQKIQEVKRKIEKRVENFIKASYKKEHFRFNLEFLNILTYNISVILFIYFANIYIENKSIVVALTAMYIVSFVPIIYMGNIASTLSQTMAAGKRFLNLMAEEEERENNKKVEFNKLEVKDLTFDYGKENIIKNINFSVEKGEILGISGASGNGKSTLAKLIMRILSYSKGSIKIDRVDINDINIRYFRENTSMIMQESYMYKATIEKNISIFEKKIDKEKIKDTLEKTNLLKFVNTLDKKEQERIEEKSTNISSGQRQRLSTSRSIYAESKLIILDEATSNIDIFSEIELLKTLKEIKKDKIIIIISHNKSTLSICDKILKM</sequence>
<evidence type="ECO:0000256" key="3">
    <source>
        <dbReference type="ARBA" id="ARBA00022741"/>
    </source>
</evidence>
<dbReference type="Pfam" id="PF00005">
    <property type="entry name" value="ABC_tran"/>
    <property type="match status" value="1"/>
</dbReference>
<dbReference type="EMBL" id="LSDB01000060">
    <property type="protein sequence ID" value="KXB56291.1"/>
    <property type="molecule type" value="Genomic_DNA"/>
</dbReference>
<comment type="caution">
    <text evidence="10">The sequence shown here is derived from an EMBL/GenBank/DDBJ whole genome shotgun (WGS) entry which is preliminary data.</text>
</comment>
<keyword evidence="5 7" id="KW-1133">Transmembrane helix</keyword>
<dbReference type="SUPFAM" id="SSF90123">
    <property type="entry name" value="ABC transporter transmembrane region"/>
    <property type="match status" value="1"/>
</dbReference>
<dbReference type="InterPro" id="IPR011527">
    <property type="entry name" value="ABC1_TM_dom"/>
</dbReference>
<keyword evidence="11" id="KW-1185">Reference proteome</keyword>
<dbReference type="PANTHER" id="PTHR24221">
    <property type="entry name" value="ATP-BINDING CASSETTE SUB-FAMILY B"/>
    <property type="match status" value="1"/>
</dbReference>
<keyword evidence="2 7" id="KW-0812">Transmembrane</keyword>
<feature type="transmembrane region" description="Helical" evidence="7">
    <location>
        <begin position="53"/>
        <end position="73"/>
    </location>
</feature>
<reference evidence="10 11" key="1">
    <citation type="submission" date="2016-01" db="EMBL/GenBank/DDBJ databases">
        <authorList>
            <person name="Mitreva M."/>
            <person name="Pepin K.H."/>
            <person name="Mihindukulasuriya K.A."/>
            <person name="Fulton R."/>
            <person name="Fronick C."/>
            <person name="O'Laughlin M."/>
            <person name="Miner T."/>
            <person name="Herter B."/>
            <person name="Rosa B.A."/>
            <person name="Cordes M."/>
            <person name="Tomlinson C."/>
            <person name="Wollam A."/>
            <person name="Palsikar V.B."/>
            <person name="Mardis E.R."/>
            <person name="Wilson R.K."/>
        </authorList>
    </citation>
    <scope>NUCLEOTIDE SEQUENCE [LARGE SCALE GENOMIC DNA]</scope>
    <source>
        <strain evidence="10 11">KA00071</strain>
    </source>
</reference>
<dbReference type="Pfam" id="PF00664">
    <property type="entry name" value="ABC_membrane"/>
    <property type="match status" value="1"/>
</dbReference>
<keyword evidence="3" id="KW-0547">Nucleotide-binding</keyword>
<dbReference type="InterPro" id="IPR027417">
    <property type="entry name" value="P-loop_NTPase"/>
</dbReference>
<comment type="subcellular location">
    <subcellularLocation>
        <location evidence="1">Cell membrane</location>
        <topology evidence="1">Multi-pass membrane protein</topology>
    </subcellularLocation>
</comment>
<gene>
    <name evidence="10" type="ORF">HMPREF1871_01111</name>
</gene>